<dbReference type="Gene3D" id="3.60.60.10">
    <property type="entry name" value="Penicillin V Acylase, Chain A"/>
    <property type="match status" value="1"/>
</dbReference>
<dbReference type="Proteomes" id="UP001243757">
    <property type="component" value="Unassembled WGS sequence"/>
</dbReference>
<dbReference type="EMBL" id="JASNJD010000002">
    <property type="protein sequence ID" value="MDK3016570.1"/>
    <property type="molecule type" value="Genomic_DNA"/>
</dbReference>
<sequence length="457" mass="48982">MCDTMIALGSITASGRVLLAKNSDREPNEAQYLTRTAAADHPPGSRVRMTYVDIPQVPHTYAHVGSRPWWMWGFEHGVNEHGLAIGNEAEWSRLPAGQAPGLLGMDLLRLTLERARDADEGLEVLTGLIETYGQSGRASTHRDMFYQNAFILADPTRAWVLETAGPHWVAKRVRDWASISNVYSIGTEFDRISADAIAFAEAQGWHRPGTAFDWAAAYTDPDLPFLPSCRARLAMSQAGMGALAQGPVSLDQMVAQLRDHGDVAADWRPGLDGSGMVCMHATAADRSSETVASMVAELGADRGPVIWSSLCSPCLSSFVPVWIDAALPPGWSQPAEDAPDAWWRMQRLQRLVERDYAGTARYLRAALDRIEADAFSAARALPATADAACRAALTERLAAEQAGAIAALEAIVPALQAGLLPPRGDDPRGAYLQQVAASAPDTRAPATTPATPPAAAG</sequence>
<evidence type="ECO:0000313" key="4">
    <source>
        <dbReference type="Proteomes" id="UP001243757"/>
    </source>
</evidence>
<dbReference type="GO" id="GO:0016805">
    <property type="term" value="F:dipeptidase activity"/>
    <property type="evidence" value="ECO:0007669"/>
    <property type="project" value="UniProtKB-KW"/>
</dbReference>
<evidence type="ECO:0000256" key="2">
    <source>
        <dbReference type="SAM" id="MobiDB-lite"/>
    </source>
</evidence>
<dbReference type="RefSeq" id="WP_284479394.1">
    <property type="nucleotide sequence ID" value="NZ_JASNJD010000002.1"/>
</dbReference>
<comment type="similarity">
    <text evidence="1">Belongs to the peptidase C69 family.</text>
</comment>
<dbReference type="PANTHER" id="PTHR12994:SF17">
    <property type="entry name" value="LD30995P"/>
    <property type="match status" value="1"/>
</dbReference>
<dbReference type="InterPro" id="IPR005322">
    <property type="entry name" value="Peptidase_C69"/>
</dbReference>
<dbReference type="EC" id="3.4.-.-" evidence="1"/>
<name>A0ABT7EW38_9RHOB</name>
<keyword evidence="1 3" id="KW-0224">Dipeptidase</keyword>
<accession>A0ABT7EW38</accession>
<dbReference type="Pfam" id="PF03577">
    <property type="entry name" value="Peptidase_C69"/>
    <property type="match status" value="1"/>
</dbReference>
<comment type="catalytic activity">
    <reaction evidence="1">
        <text>an L-aminoacyl-L-amino acid + H2O = 2 an L-alpha-amino acid</text>
        <dbReference type="Rhea" id="RHEA:48940"/>
        <dbReference type="ChEBI" id="CHEBI:15377"/>
        <dbReference type="ChEBI" id="CHEBI:59869"/>
        <dbReference type="ChEBI" id="CHEBI:77460"/>
    </reaction>
</comment>
<feature type="region of interest" description="Disordered" evidence="2">
    <location>
        <begin position="425"/>
        <end position="457"/>
    </location>
</feature>
<organism evidence="3 4">
    <name type="scientific">Pseudodonghicola flavimaris</name>
    <dbReference type="NCBI Taxonomy" id="3050036"/>
    <lineage>
        <taxon>Bacteria</taxon>
        <taxon>Pseudomonadati</taxon>
        <taxon>Pseudomonadota</taxon>
        <taxon>Alphaproteobacteria</taxon>
        <taxon>Rhodobacterales</taxon>
        <taxon>Paracoccaceae</taxon>
        <taxon>Pseudodonghicola</taxon>
    </lineage>
</organism>
<evidence type="ECO:0000313" key="3">
    <source>
        <dbReference type="EMBL" id="MDK3016570.1"/>
    </source>
</evidence>
<feature type="compositionally biased region" description="Low complexity" evidence="2">
    <location>
        <begin position="436"/>
        <end position="457"/>
    </location>
</feature>
<gene>
    <name evidence="3" type="ORF">QO033_02715</name>
</gene>
<evidence type="ECO:0000256" key="1">
    <source>
        <dbReference type="RuleBase" id="RU364089"/>
    </source>
</evidence>
<keyword evidence="4" id="KW-1185">Reference proteome</keyword>
<dbReference type="PANTHER" id="PTHR12994">
    <property type="entry name" value="SECERNIN"/>
    <property type="match status" value="1"/>
</dbReference>
<reference evidence="3 4" key="1">
    <citation type="submission" date="2023-05" db="EMBL/GenBank/DDBJ databases">
        <title>Pseudodonghicola sp. nov.</title>
        <authorList>
            <person name="Huang J."/>
        </authorList>
    </citation>
    <scope>NUCLEOTIDE SEQUENCE [LARGE SCALE GENOMIC DNA]</scope>
    <source>
        <strain evidence="3 4">IC7</strain>
    </source>
</reference>
<protein>
    <recommendedName>
        <fullName evidence="1">Dipeptidase</fullName>
        <ecNumber evidence="1">3.4.-.-</ecNumber>
    </recommendedName>
</protein>
<keyword evidence="1 3" id="KW-0378">Hydrolase</keyword>
<keyword evidence="1" id="KW-0645">Protease</keyword>
<comment type="caution">
    <text evidence="3">The sequence shown here is derived from an EMBL/GenBank/DDBJ whole genome shotgun (WGS) entry which is preliminary data.</text>
</comment>
<proteinExistence type="inferred from homology"/>